<dbReference type="AlphaFoldDB" id="A0A8W8KHP5"/>
<accession>A0A8W8KHP5</accession>
<dbReference type="EnsemblMetazoa" id="G23930.4">
    <property type="protein sequence ID" value="G23930.4:cds"/>
    <property type="gene ID" value="G23930"/>
</dbReference>
<feature type="transmembrane region" description="Helical" evidence="1">
    <location>
        <begin position="157"/>
        <end position="181"/>
    </location>
</feature>
<feature type="transmembrane region" description="Helical" evidence="1">
    <location>
        <begin position="12"/>
        <end position="35"/>
    </location>
</feature>
<keyword evidence="1" id="KW-1133">Transmembrane helix</keyword>
<sequence>MAACSGEKMDRLLITLCSFLGVCVLLLVCILSSLLHKHKYIGGVSKLKDFLCKTIRGRLGKKTKPVVNPTYEEQDLSSTTELNDCINRTPPRCCKDYYEDGGLCKPCIGSYGINCSSGVCSSGYFGHGCNEKCPCGTVLCDPEHGCPKDYGHQVHHYWLFIILGVLALNSIPIVIAFSGFITNEHRSETCKETEGDTKICRGNVFCRIKWSSVSLDSFSKCWKRPPPDDSDVEDVKQGLRLRTKKHGTEISNENVPSRMKWPNGFRNGFLRCWKSSPSDNSAVENEKQDQRLSNTDHETVIRENVFHRIKWPNVSLNGLFKCWKRSSGHSDVEDVEQDLSRLESTNRGGVLNLYVDTQNKHVKKEQVQTDTDNTTDTSKEDYFVMRMSTAPPKEAVHHFTGREEEDGEDDLDDDQELVYVEMNLQ</sequence>
<proteinExistence type="predicted"/>
<evidence type="ECO:0000313" key="2">
    <source>
        <dbReference type="EnsemblMetazoa" id="G23930.4:cds"/>
    </source>
</evidence>
<keyword evidence="1" id="KW-0812">Transmembrane</keyword>
<name>A0A8W8KHP5_MAGGI</name>
<evidence type="ECO:0000313" key="3">
    <source>
        <dbReference type="Proteomes" id="UP000005408"/>
    </source>
</evidence>
<protein>
    <submittedName>
        <fullName evidence="2">Uncharacterized protein</fullName>
    </submittedName>
</protein>
<reference evidence="2" key="1">
    <citation type="submission" date="2022-08" db="UniProtKB">
        <authorList>
            <consortium name="EnsemblMetazoa"/>
        </authorList>
    </citation>
    <scope>IDENTIFICATION</scope>
    <source>
        <strain evidence="2">05x7-T-G4-1.051#20</strain>
    </source>
</reference>
<organism evidence="2 3">
    <name type="scientific">Magallana gigas</name>
    <name type="common">Pacific oyster</name>
    <name type="synonym">Crassostrea gigas</name>
    <dbReference type="NCBI Taxonomy" id="29159"/>
    <lineage>
        <taxon>Eukaryota</taxon>
        <taxon>Metazoa</taxon>
        <taxon>Spiralia</taxon>
        <taxon>Lophotrochozoa</taxon>
        <taxon>Mollusca</taxon>
        <taxon>Bivalvia</taxon>
        <taxon>Autobranchia</taxon>
        <taxon>Pteriomorphia</taxon>
        <taxon>Ostreida</taxon>
        <taxon>Ostreoidea</taxon>
        <taxon>Ostreidae</taxon>
        <taxon>Magallana</taxon>
    </lineage>
</organism>
<evidence type="ECO:0000256" key="1">
    <source>
        <dbReference type="SAM" id="Phobius"/>
    </source>
</evidence>
<keyword evidence="3" id="KW-1185">Reference proteome</keyword>
<keyword evidence="1" id="KW-0472">Membrane</keyword>
<dbReference type="Proteomes" id="UP000005408">
    <property type="component" value="Unassembled WGS sequence"/>
</dbReference>